<evidence type="ECO:0000313" key="3">
    <source>
        <dbReference type="Proteomes" id="UP000654471"/>
    </source>
</evidence>
<dbReference type="EMBL" id="BMRP01000056">
    <property type="protein sequence ID" value="GGU97563.1"/>
    <property type="molecule type" value="Genomic_DNA"/>
</dbReference>
<feature type="region of interest" description="Disordered" evidence="1">
    <location>
        <begin position="92"/>
        <end position="111"/>
    </location>
</feature>
<evidence type="ECO:0000313" key="2">
    <source>
        <dbReference type="EMBL" id="GGU97563.1"/>
    </source>
</evidence>
<protein>
    <submittedName>
        <fullName evidence="2">Uncharacterized protein</fullName>
    </submittedName>
</protein>
<comment type="caution">
    <text evidence="2">The sequence shown here is derived from an EMBL/GenBank/DDBJ whole genome shotgun (WGS) entry which is preliminary data.</text>
</comment>
<sequence length="111" mass="11729">MWDTAAGNHGFDARGPHEPAVLVVVVAPVRNRHLGLSTRTSDAPGNGDTLFNRGMSWVTSLRLPPVSDTARGMPCASVRTWCLPPGRVRSIGPGPLWAPTGSPDVGGVDHR</sequence>
<proteinExistence type="predicted"/>
<reference evidence="3" key="1">
    <citation type="journal article" date="2019" name="Int. J. Syst. Evol. Microbiol.">
        <title>The Global Catalogue of Microorganisms (GCM) 10K type strain sequencing project: providing services to taxonomists for standard genome sequencing and annotation.</title>
        <authorList>
            <consortium name="The Broad Institute Genomics Platform"/>
            <consortium name="The Broad Institute Genome Sequencing Center for Infectious Disease"/>
            <person name="Wu L."/>
            <person name="Ma J."/>
        </authorList>
    </citation>
    <scope>NUCLEOTIDE SEQUENCE [LARGE SCALE GENOMIC DNA]</scope>
    <source>
        <strain evidence="3">JCM 3399</strain>
    </source>
</reference>
<dbReference type="Proteomes" id="UP000654471">
    <property type="component" value="Unassembled WGS sequence"/>
</dbReference>
<gene>
    <name evidence="2" type="ORF">GCM10010211_76010</name>
</gene>
<accession>A0ABQ2VLU1</accession>
<keyword evidence="3" id="KW-1185">Reference proteome</keyword>
<evidence type="ECO:0000256" key="1">
    <source>
        <dbReference type="SAM" id="MobiDB-lite"/>
    </source>
</evidence>
<name>A0ABQ2VLU1_9ACTN</name>
<organism evidence="2 3">
    <name type="scientific">Streptomyces albospinus</name>
    <dbReference type="NCBI Taxonomy" id="285515"/>
    <lineage>
        <taxon>Bacteria</taxon>
        <taxon>Bacillati</taxon>
        <taxon>Actinomycetota</taxon>
        <taxon>Actinomycetes</taxon>
        <taxon>Kitasatosporales</taxon>
        <taxon>Streptomycetaceae</taxon>
        <taxon>Streptomyces</taxon>
    </lineage>
</organism>